<accession>A0A221WAX8</accession>
<evidence type="ECO:0000313" key="2">
    <source>
        <dbReference type="Proteomes" id="UP000204221"/>
    </source>
</evidence>
<dbReference type="RefSeq" id="WP_211290492.1">
    <property type="nucleotide sequence ID" value="NZ_CP022521.1"/>
</dbReference>
<protein>
    <submittedName>
        <fullName evidence="1">Uncharacterized protein</fullName>
    </submittedName>
</protein>
<dbReference type="Proteomes" id="UP000204221">
    <property type="component" value="Chromosome"/>
</dbReference>
<dbReference type="InterPro" id="IPR025363">
    <property type="entry name" value="DUF4267"/>
</dbReference>
<sequence length="143" mass="14357">MRLRRLALGVAVLLALGIIAIGSRFLLAPGQAAIGFGIPATTGGGEAYLAAKGLRDIASGLIGLLILAVGTHRVLAWYLLGATIIPIGDVLIVLSHGGSPAVALGVHGATAAVMASTAVVLLRGSDPTRSRLESREMTSGPTS</sequence>
<organism evidence="1 2">
    <name type="scientific">Actinoalloteichus hoggarensis</name>
    <dbReference type="NCBI Taxonomy" id="1470176"/>
    <lineage>
        <taxon>Bacteria</taxon>
        <taxon>Bacillati</taxon>
        <taxon>Actinomycetota</taxon>
        <taxon>Actinomycetes</taxon>
        <taxon>Pseudonocardiales</taxon>
        <taxon>Pseudonocardiaceae</taxon>
        <taxon>Actinoalloteichus</taxon>
    </lineage>
</organism>
<reference evidence="1 2" key="1">
    <citation type="submission" date="2017-07" db="EMBL/GenBank/DDBJ databases">
        <title>Complete genome sequence of Actinoalloteichus hoggarensis DSM 45943, type strain of Actinoalloteichus hoggarensis.</title>
        <authorList>
            <person name="Ruckert C."/>
            <person name="Nouioui I."/>
            <person name="Willmese J."/>
            <person name="van Wezel G."/>
            <person name="Klenk H.-P."/>
            <person name="Kalinowski J."/>
            <person name="Zotchev S.B."/>
        </authorList>
    </citation>
    <scope>NUCLEOTIDE SEQUENCE [LARGE SCALE GENOMIC DNA]</scope>
    <source>
        <strain evidence="1 2">DSM 45943</strain>
    </source>
</reference>
<keyword evidence="2" id="KW-1185">Reference proteome</keyword>
<dbReference type="Pfam" id="PF14087">
    <property type="entry name" value="DUF4267"/>
    <property type="match status" value="1"/>
</dbReference>
<dbReference type="KEGG" id="ahg:AHOG_24205"/>
<dbReference type="AlphaFoldDB" id="A0A221WAX8"/>
<gene>
    <name evidence="1" type="ORF">AHOG_24205</name>
</gene>
<proteinExistence type="predicted"/>
<dbReference type="EMBL" id="CP022521">
    <property type="protein sequence ID" value="ASO22447.1"/>
    <property type="molecule type" value="Genomic_DNA"/>
</dbReference>
<evidence type="ECO:0000313" key="1">
    <source>
        <dbReference type="EMBL" id="ASO22447.1"/>
    </source>
</evidence>
<name>A0A221WAX8_9PSEU</name>